<dbReference type="GO" id="GO:0016887">
    <property type="term" value="F:ATP hydrolysis activity"/>
    <property type="evidence" value="ECO:0007669"/>
    <property type="project" value="InterPro"/>
</dbReference>
<dbReference type="PANTHER" id="PTHR34413">
    <property type="entry name" value="PROPHAGE TAIL FIBER ASSEMBLY PROTEIN HOMOLOG TFAE-RELATED-RELATED"/>
    <property type="match status" value="1"/>
</dbReference>
<gene>
    <name evidence="3" type="ORF">SAMN05443999_1099</name>
</gene>
<reference evidence="3 4" key="1">
    <citation type="submission" date="2016-10" db="EMBL/GenBank/DDBJ databases">
        <authorList>
            <person name="de Groot N.N."/>
        </authorList>
    </citation>
    <scope>NUCLEOTIDE SEQUENCE [LARGE SCALE GENOMIC DNA]</scope>
    <source>
        <strain evidence="3 4">DSM 100674</strain>
    </source>
</reference>
<dbReference type="AlphaFoldDB" id="A0A1H7TR72"/>
<evidence type="ECO:0000313" key="4">
    <source>
        <dbReference type="Proteomes" id="UP000199582"/>
    </source>
</evidence>
<feature type="domain" description="Terminase large subunit GpA endonuclease" evidence="2">
    <location>
        <begin position="291"/>
        <end position="564"/>
    </location>
</feature>
<evidence type="ECO:0000259" key="2">
    <source>
        <dbReference type="Pfam" id="PF20454"/>
    </source>
</evidence>
<feature type="domain" description="Phage terminase large subunit GpA ATPase" evidence="1">
    <location>
        <begin position="42"/>
        <end position="281"/>
    </location>
</feature>
<name>A0A1H7TR72_9RHOB</name>
<dbReference type="OrthoDB" id="5181253at2"/>
<dbReference type="EMBL" id="FOAG01000009">
    <property type="protein sequence ID" value="SEL86904.1"/>
    <property type="molecule type" value="Genomic_DNA"/>
</dbReference>
<evidence type="ECO:0000259" key="1">
    <source>
        <dbReference type="Pfam" id="PF05876"/>
    </source>
</evidence>
<dbReference type="Proteomes" id="UP000199582">
    <property type="component" value="Unassembled WGS sequence"/>
</dbReference>
<accession>A0A1H7TR72</accession>
<dbReference type="STRING" id="1287727.SAMN05443999_1099"/>
<dbReference type="RefSeq" id="WP_093037931.1">
    <property type="nucleotide sequence ID" value="NZ_FOAG01000009.1"/>
</dbReference>
<dbReference type="InterPro" id="IPR008866">
    <property type="entry name" value="Phage_lambda_GpA-like"/>
</dbReference>
<dbReference type="InterPro" id="IPR046453">
    <property type="entry name" value="GpA_ATPase"/>
</dbReference>
<dbReference type="HAMAP" id="MF_04144">
    <property type="entry name" value="TERL_LAMBDA"/>
    <property type="match status" value="1"/>
</dbReference>
<keyword evidence="4" id="KW-1185">Reference proteome</keyword>
<sequence>MTVDPRFAQLRRDALAAFRPPAKLALSEWIESHVFLPSSLAAQPGRMRLWKPQIEIGNSIGDVTVERVTILKSARVGATQLMVGALGHFVQNDPSPVLCVVPAEADARHLMVSVIEPTFGESPALRAALSTDASGRDVLMHRHFAGGSLSIVSARAPRNLRARTARILFADEIDAYELSAGVEGDPVELAMRRTMTYGNRKIVLASTPVDAETSRILRAYEQSDRRVYEVPCPGCGEFGEILWADIRWDDGKPETAHWVCPECGCVVEDRQKPRIVAEGRWRATAPHVEGHRGYKLTSLTSTLPNASWPRLAAEFLQAKRSPTTLKPWLNTVLGEPWRGEGDHLDDAELASMREPIGLDRLPPETLYLTGGADVQKDRIELTTLGWTADDVALVLAHEIVWGDPNVTDTWAELDDLLRRDFRHPAGGVLRYDAVLVDSGDGGMTDQVYGFTRSRIGRRIFPLKGVAGFKRPLVERSKTRGIVLMLVGVDVAKQRLLNALQARSGWRFGDTLSDDWFTQLTSERRVVRYSRGQPAARFERIVGRRAEALDCVVYAMAARALVGVAVDRREADLASVTGARKPPQVVKSKWLDR</sequence>
<dbReference type="Gene3D" id="3.40.50.300">
    <property type="entry name" value="P-loop containing nucleotide triphosphate hydrolases"/>
    <property type="match status" value="1"/>
</dbReference>
<organism evidence="3 4">
    <name type="scientific">Roseovarius azorensis</name>
    <dbReference type="NCBI Taxonomy" id="1287727"/>
    <lineage>
        <taxon>Bacteria</taxon>
        <taxon>Pseudomonadati</taxon>
        <taxon>Pseudomonadota</taxon>
        <taxon>Alphaproteobacteria</taxon>
        <taxon>Rhodobacterales</taxon>
        <taxon>Roseobacteraceae</taxon>
        <taxon>Roseovarius</taxon>
    </lineage>
</organism>
<dbReference type="Pfam" id="PF20454">
    <property type="entry name" value="GpA_nuclease"/>
    <property type="match status" value="1"/>
</dbReference>
<dbReference type="InterPro" id="IPR046454">
    <property type="entry name" value="GpA_endonuclease"/>
</dbReference>
<dbReference type="GO" id="GO:0004519">
    <property type="term" value="F:endonuclease activity"/>
    <property type="evidence" value="ECO:0007669"/>
    <property type="project" value="InterPro"/>
</dbReference>
<dbReference type="InterPro" id="IPR027417">
    <property type="entry name" value="P-loop_NTPase"/>
</dbReference>
<protein>
    <submittedName>
        <fullName evidence="3">Phage terminase, large subunit GpA</fullName>
    </submittedName>
</protein>
<dbReference type="Pfam" id="PF05876">
    <property type="entry name" value="GpA_ATPase"/>
    <property type="match status" value="1"/>
</dbReference>
<proteinExistence type="inferred from homology"/>
<dbReference type="PANTHER" id="PTHR34413:SF2">
    <property type="entry name" value="PROPHAGE TAIL FIBER ASSEMBLY PROTEIN HOMOLOG TFAE-RELATED"/>
    <property type="match status" value="1"/>
</dbReference>
<evidence type="ECO:0000313" key="3">
    <source>
        <dbReference type="EMBL" id="SEL86904.1"/>
    </source>
</evidence>
<dbReference type="InterPro" id="IPR051220">
    <property type="entry name" value="TFA_Chaperone"/>
</dbReference>
<dbReference type="GO" id="GO:0005524">
    <property type="term" value="F:ATP binding"/>
    <property type="evidence" value="ECO:0007669"/>
    <property type="project" value="InterPro"/>
</dbReference>